<reference evidence="3" key="1">
    <citation type="submission" date="2021-02" db="EMBL/GenBank/DDBJ databases">
        <authorList>
            <person name="Nowell W R."/>
        </authorList>
    </citation>
    <scope>NUCLEOTIDE SEQUENCE</scope>
</reference>
<evidence type="ECO:0000313" key="3">
    <source>
        <dbReference type="EMBL" id="CAF4310722.1"/>
    </source>
</evidence>
<evidence type="ECO:0000259" key="2">
    <source>
        <dbReference type="SMART" id="SM00848"/>
    </source>
</evidence>
<organism evidence="3 4">
    <name type="scientific">Rotaria sordida</name>
    <dbReference type="NCBI Taxonomy" id="392033"/>
    <lineage>
        <taxon>Eukaryota</taxon>
        <taxon>Metazoa</taxon>
        <taxon>Spiralia</taxon>
        <taxon>Gnathifera</taxon>
        <taxon>Rotifera</taxon>
        <taxon>Eurotatoria</taxon>
        <taxon>Bdelloidea</taxon>
        <taxon>Philodinida</taxon>
        <taxon>Philodinidae</taxon>
        <taxon>Rotaria</taxon>
    </lineage>
</organism>
<sequence length="111" mass="13283">MKLYVILFTLILLIGFCTSTNRLLARRSLQDYVDSFVNIGKIQLRGGVLKLNDTVIRRIWSFFKAKYRRIYSSNRQEGERLRIFVRHLKYVLKSNFKKIRTYQLGLNQFSD</sequence>
<evidence type="ECO:0000313" key="4">
    <source>
        <dbReference type="Proteomes" id="UP000663836"/>
    </source>
</evidence>
<dbReference type="SUPFAM" id="SSF54001">
    <property type="entry name" value="Cysteine proteinases"/>
    <property type="match status" value="1"/>
</dbReference>
<dbReference type="InterPro" id="IPR038765">
    <property type="entry name" value="Papain-like_cys_pep_sf"/>
</dbReference>
<keyword evidence="1" id="KW-0732">Signal</keyword>
<comment type="caution">
    <text evidence="3">The sequence shown here is derived from an EMBL/GenBank/DDBJ whole genome shotgun (WGS) entry which is preliminary data.</text>
</comment>
<protein>
    <recommendedName>
        <fullName evidence="2">Cathepsin propeptide inhibitor domain-containing protein</fullName>
    </recommendedName>
</protein>
<dbReference type="EMBL" id="CAJOBD010038528">
    <property type="protein sequence ID" value="CAF4310722.1"/>
    <property type="molecule type" value="Genomic_DNA"/>
</dbReference>
<feature type="domain" description="Cathepsin propeptide inhibitor" evidence="2">
    <location>
        <begin position="60"/>
        <end position="111"/>
    </location>
</feature>
<gene>
    <name evidence="3" type="ORF">JBS370_LOCUS40705</name>
</gene>
<dbReference type="Gene3D" id="1.10.287.2250">
    <property type="match status" value="1"/>
</dbReference>
<dbReference type="InterPro" id="IPR013201">
    <property type="entry name" value="Prot_inhib_I29"/>
</dbReference>
<feature type="signal peptide" evidence="1">
    <location>
        <begin position="1"/>
        <end position="19"/>
    </location>
</feature>
<feature type="chain" id="PRO_5032940360" description="Cathepsin propeptide inhibitor domain-containing protein" evidence="1">
    <location>
        <begin position="20"/>
        <end position="111"/>
    </location>
</feature>
<feature type="non-terminal residue" evidence="3">
    <location>
        <position position="1"/>
    </location>
</feature>
<name>A0A820IIT8_9BILA</name>
<evidence type="ECO:0000256" key="1">
    <source>
        <dbReference type="SAM" id="SignalP"/>
    </source>
</evidence>
<dbReference type="Pfam" id="PF08246">
    <property type="entry name" value="Inhibitor_I29"/>
    <property type="match status" value="1"/>
</dbReference>
<dbReference type="SMART" id="SM00848">
    <property type="entry name" value="Inhibitor_I29"/>
    <property type="match status" value="1"/>
</dbReference>
<proteinExistence type="predicted"/>
<accession>A0A820IIT8</accession>
<dbReference type="Proteomes" id="UP000663836">
    <property type="component" value="Unassembled WGS sequence"/>
</dbReference>
<dbReference type="AlphaFoldDB" id="A0A820IIT8"/>